<feature type="disulfide bond" evidence="1">
    <location>
        <begin position="64"/>
        <end position="130"/>
    </location>
</feature>
<keyword evidence="1" id="KW-1015">Disulfide bond</keyword>
<feature type="disulfide bond" evidence="1">
    <location>
        <begin position="103"/>
        <end position="113"/>
    </location>
</feature>
<dbReference type="SMART" id="SM00205">
    <property type="entry name" value="THN"/>
    <property type="match status" value="1"/>
</dbReference>
<dbReference type="PANTHER" id="PTHR31013:SF12">
    <property type="entry name" value="PATHOGENESIS-RELATED PROTEIN 5-LIKE"/>
    <property type="match status" value="1"/>
</dbReference>
<feature type="non-terminal residue" evidence="2">
    <location>
        <position position="159"/>
    </location>
</feature>
<dbReference type="PROSITE" id="PS51367">
    <property type="entry name" value="THAUMATIN_2"/>
    <property type="match status" value="1"/>
</dbReference>
<dbReference type="Gene3D" id="2.60.110.10">
    <property type="entry name" value="Thaumatin"/>
    <property type="match status" value="1"/>
</dbReference>
<dbReference type="PIRSF" id="PIRSF002703">
    <property type="entry name" value="Thaumatin"/>
    <property type="match status" value="1"/>
</dbReference>
<accession>A0AAV5VE90</accession>
<evidence type="ECO:0000256" key="1">
    <source>
        <dbReference type="PIRSR" id="PIRSR002703-1"/>
    </source>
</evidence>
<feature type="disulfide bond" evidence="1">
    <location>
        <begin position="74"/>
        <end position="89"/>
    </location>
</feature>
<dbReference type="SUPFAM" id="SSF49870">
    <property type="entry name" value="Osmotin, thaumatin-like protein"/>
    <property type="match status" value="1"/>
</dbReference>
<name>A0AAV5VE90_9BILA</name>
<dbReference type="InterPro" id="IPR001938">
    <property type="entry name" value="Thaumatin"/>
</dbReference>
<keyword evidence="3" id="KW-1185">Reference proteome</keyword>
<dbReference type="Proteomes" id="UP001432322">
    <property type="component" value="Unassembled WGS sequence"/>
</dbReference>
<evidence type="ECO:0008006" key="4">
    <source>
        <dbReference type="Google" id="ProtNLM"/>
    </source>
</evidence>
<evidence type="ECO:0000313" key="2">
    <source>
        <dbReference type="EMBL" id="GMT18001.1"/>
    </source>
</evidence>
<gene>
    <name evidence="2" type="ORF">PFISCL1PPCAC_9298</name>
</gene>
<dbReference type="InterPro" id="IPR037176">
    <property type="entry name" value="Osmotin/thaumatin-like_sf"/>
</dbReference>
<dbReference type="EMBL" id="BTSY01000003">
    <property type="protein sequence ID" value="GMT18001.1"/>
    <property type="molecule type" value="Genomic_DNA"/>
</dbReference>
<reference evidence="2" key="1">
    <citation type="submission" date="2023-10" db="EMBL/GenBank/DDBJ databases">
        <title>Genome assembly of Pristionchus species.</title>
        <authorList>
            <person name="Yoshida K."/>
            <person name="Sommer R.J."/>
        </authorList>
    </citation>
    <scope>NUCLEOTIDE SEQUENCE</scope>
    <source>
        <strain evidence="2">RS5133</strain>
    </source>
</reference>
<comment type="caution">
    <text evidence="2">The sequence shown here is derived from an EMBL/GenBank/DDBJ whole genome shotgun (WGS) entry which is preliminary data.</text>
</comment>
<organism evidence="2 3">
    <name type="scientific">Pristionchus fissidentatus</name>
    <dbReference type="NCBI Taxonomy" id="1538716"/>
    <lineage>
        <taxon>Eukaryota</taxon>
        <taxon>Metazoa</taxon>
        <taxon>Ecdysozoa</taxon>
        <taxon>Nematoda</taxon>
        <taxon>Chromadorea</taxon>
        <taxon>Rhabditida</taxon>
        <taxon>Rhabditina</taxon>
        <taxon>Diplogasteromorpha</taxon>
        <taxon>Diplogasteroidea</taxon>
        <taxon>Neodiplogasteridae</taxon>
        <taxon>Pristionchus</taxon>
    </lineage>
</organism>
<proteinExistence type="predicted"/>
<evidence type="ECO:0000313" key="3">
    <source>
        <dbReference type="Proteomes" id="UP001432322"/>
    </source>
</evidence>
<dbReference type="PANTHER" id="PTHR31013">
    <property type="entry name" value="THAUMATIN FAMILY PROTEIN-RELATED"/>
    <property type="match status" value="1"/>
</dbReference>
<feature type="disulfide bond" evidence="1">
    <location>
        <begin position="58"/>
        <end position="147"/>
    </location>
</feature>
<feature type="non-terminal residue" evidence="2">
    <location>
        <position position="1"/>
    </location>
</feature>
<dbReference type="Pfam" id="PF00314">
    <property type="entry name" value="Thaumatin"/>
    <property type="match status" value="1"/>
</dbReference>
<sequence>LECEGKGGQPPISLAEFTLHGSGDQDFYDVSLVDGYNLPILIDVVDGTYKSNGGDYDCKRAGGCFKNLNDNTICPSELRVVKNDRTVGCKSACNALNTDQYCCRGDHSTPETCKLSDWPKDYHAIFKDACPKAYAYAYDDKTSTFFCRGVKYPSPTYRV</sequence>
<dbReference type="AlphaFoldDB" id="A0AAV5VE90"/>
<feature type="disulfide bond" evidence="1">
    <location>
        <begin position="93"/>
        <end position="102"/>
    </location>
</feature>
<protein>
    <recommendedName>
        <fullName evidence="4">Thaumatin-like protein</fullName>
    </recommendedName>
</protein>